<dbReference type="Gene3D" id="1.10.260.40">
    <property type="entry name" value="lambda repressor-like DNA-binding domains"/>
    <property type="match status" value="1"/>
</dbReference>
<keyword evidence="2" id="KW-1185">Reference proteome</keyword>
<dbReference type="GO" id="GO:0003677">
    <property type="term" value="F:DNA binding"/>
    <property type="evidence" value="ECO:0007669"/>
    <property type="project" value="InterPro"/>
</dbReference>
<dbReference type="Proteomes" id="UP000528945">
    <property type="component" value="Unassembled WGS sequence"/>
</dbReference>
<dbReference type="AlphaFoldDB" id="A0AAW3TP61"/>
<protein>
    <submittedName>
        <fullName evidence="1">Transcriptional regulator with XRE-family HTH domain</fullName>
    </submittedName>
</protein>
<reference evidence="1 2" key="1">
    <citation type="submission" date="2020-08" db="EMBL/GenBank/DDBJ databases">
        <title>Genomic Encyclopedia of Type Strains, Phase IV (KMG-IV): sequencing the most valuable type-strain genomes for metagenomic binning, comparative biology and taxonomic classification.</title>
        <authorList>
            <person name="Goeker M."/>
        </authorList>
    </citation>
    <scope>NUCLEOTIDE SEQUENCE [LARGE SCALE GENOMIC DNA]</scope>
    <source>
        <strain evidence="1 2">DSM 15581</strain>
    </source>
</reference>
<gene>
    <name evidence="1" type="ORF">GGR47_001046</name>
</gene>
<proteinExistence type="predicted"/>
<accession>A0AAW3TP61</accession>
<name>A0AAW3TP61_9SPHN</name>
<sequence length="74" mass="7573">MARAALKWSATDLAREASIGYATVARFESGQTVQADSIANMRGALERGGVEFISAGATVKDGKGSAGVGVRLKS</sequence>
<dbReference type="InterPro" id="IPR010982">
    <property type="entry name" value="Lambda_DNA-bd_dom_sf"/>
</dbReference>
<comment type="caution">
    <text evidence="1">The sequence shown here is derived from an EMBL/GenBank/DDBJ whole genome shotgun (WGS) entry which is preliminary data.</text>
</comment>
<dbReference type="CDD" id="cd00093">
    <property type="entry name" value="HTH_XRE"/>
    <property type="match status" value="1"/>
</dbReference>
<dbReference type="InterPro" id="IPR001387">
    <property type="entry name" value="Cro/C1-type_HTH"/>
</dbReference>
<dbReference type="EMBL" id="JACIDB010000001">
    <property type="protein sequence ID" value="MBB3874830.1"/>
    <property type="molecule type" value="Genomic_DNA"/>
</dbReference>
<evidence type="ECO:0000313" key="2">
    <source>
        <dbReference type="Proteomes" id="UP000528945"/>
    </source>
</evidence>
<organism evidence="1 2">
    <name type="scientific">Sphingomonas aquatilis</name>
    <dbReference type="NCBI Taxonomy" id="93063"/>
    <lineage>
        <taxon>Bacteria</taxon>
        <taxon>Pseudomonadati</taxon>
        <taxon>Pseudomonadota</taxon>
        <taxon>Alphaproteobacteria</taxon>
        <taxon>Sphingomonadales</taxon>
        <taxon>Sphingomonadaceae</taxon>
        <taxon>Sphingomonas</taxon>
    </lineage>
</organism>
<evidence type="ECO:0000313" key="1">
    <source>
        <dbReference type="EMBL" id="MBB3874830.1"/>
    </source>
</evidence>